<feature type="coiled-coil region" evidence="1">
    <location>
        <begin position="172"/>
        <end position="199"/>
    </location>
</feature>
<protein>
    <recommendedName>
        <fullName evidence="2">DUF4062 domain-containing protein</fullName>
    </recommendedName>
</protein>
<dbReference type="RefSeq" id="WP_101765471.1">
    <property type="nucleotide sequence ID" value="NZ_CP025298.1"/>
</dbReference>
<sequence>MSTDDTKYQVFVSSTYQDLQEERQEIMHALLELDCIPSGMELFPAANEDQWSLIKGVIDDCDYYIVVIGGRYGSIGPDGLSYTEMEYRYAVETGKPVIAFLHGVPAEIPAGRCETTDDGRKKLAAFRDLAQKKMCKSWTTAHELGSVVSRSLIALRKSHPGVGWVRGDKVPTTDATAEMLKLRKRIEELEAELNRSRTEPPKGAVGLAQHDEVFDVEVEYDTRKWSDGGYLEYSWDHTIPLTWNELFFLVSPLLLHEATTDQVHARLASEIRGRVMALFADDEEKNSPDEERVGHRVFSKSDIKVSRTDLETVVVQFLALGYITHSMKNRSVKDRGGYWTLTPYGRTVMNQLRAIPSTPEAV</sequence>
<dbReference type="AlphaFoldDB" id="A0AAD0FP03"/>
<dbReference type="InterPro" id="IPR025139">
    <property type="entry name" value="DUF4062"/>
</dbReference>
<evidence type="ECO:0000313" key="3">
    <source>
        <dbReference type="EMBL" id="AUI07703.1"/>
    </source>
</evidence>
<name>A0AAD0FP03_STEMA</name>
<reference evidence="3 4" key="1">
    <citation type="submission" date="2017-12" db="EMBL/GenBank/DDBJ databases">
        <title>Complete Genome Sequence of Stenotrophomonas maltophilia CSM2.</title>
        <authorList>
            <person name="Castro-Jaimes S."/>
            <person name="Lopez-Leal G."/>
            <person name="Barberena Jonas C."/>
            <person name="Bustos P."/>
            <person name="Perez-Oseguera A."/>
            <person name="Cevallos M.A."/>
        </authorList>
    </citation>
    <scope>NUCLEOTIDE SEQUENCE [LARGE SCALE GENOMIC DNA]</scope>
    <source>
        <strain evidence="3 4">CSM2</strain>
    </source>
</reference>
<gene>
    <name evidence="3" type="ORF">SmaCSM2_11115</name>
</gene>
<evidence type="ECO:0000256" key="1">
    <source>
        <dbReference type="SAM" id="Coils"/>
    </source>
</evidence>
<feature type="domain" description="DUF4062" evidence="2">
    <location>
        <begin position="9"/>
        <end position="90"/>
    </location>
</feature>
<evidence type="ECO:0000313" key="4">
    <source>
        <dbReference type="Proteomes" id="UP000234414"/>
    </source>
</evidence>
<keyword evidence="1" id="KW-0175">Coiled coil</keyword>
<proteinExistence type="predicted"/>
<evidence type="ECO:0000259" key="2">
    <source>
        <dbReference type="Pfam" id="PF13271"/>
    </source>
</evidence>
<dbReference type="Proteomes" id="UP000234414">
    <property type="component" value="Chromosome"/>
</dbReference>
<accession>A0AAD0FP03</accession>
<dbReference type="Pfam" id="PF13271">
    <property type="entry name" value="DUF4062"/>
    <property type="match status" value="1"/>
</dbReference>
<organism evidence="3 4">
    <name type="scientific">Stenotrophomonas maltophilia</name>
    <name type="common">Pseudomonas maltophilia</name>
    <name type="synonym">Xanthomonas maltophilia</name>
    <dbReference type="NCBI Taxonomy" id="40324"/>
    <lineage>
        <taxon>Bacteria</taxon>
        <taxon>Pseudomonadati</taxon>
        <taxon>Pseudomonadota</taxon>
        <taxon>Gammaproteobacteria</taxon>
        <taxon>Lysobacterales</taxon>
        <taxon>Lysobacteraceae</taxon>
        <taxon>Stenotrophomonas</taxon>
        <taxon>Stenotrophomonas maltophilia group</taxon>
    </lineage>
</organism>
<dbReference type="EMBL" id="CP025298">
    <property type="protein sequence ID" value="AUI07703.1"/>
    <property type="molecule type" value="Genomic_DNA"/>
</dbReference>